<dbReference type="PANTHER" id="PTHR24637:SF334">
    <property type="entry name" value="NEMATODE CUTICLE COLLAGEN N-TERMINAL DOMAIN-CONTAINING PROTEIN"/>
    <property type="match status" value="1"/>
</dbReference>
<dbReference type="Gene3D" id="1.20.5.320">
    <property type="entry name" value="6-Phosphogluconate Dehydrogenase, domain 3"/>
    <property type="match status" value="1"/>
</dbReference>
<evidence type="ECO:0000256" key="3">
    <source>
        <dbReference type="SAM" id="Phobius"/>
    </source>
</evidence>
<keyword evidence="5" id="KW-1185">Reference proteome</keyword>
<feature type="region of interest" description="Disordered" evidence="2">
    <location>
        <begin position="122"/>
        <end position="245"/>
    </location>
</feature>
<keyword evidence="3" id="KW-0472">Membrane</keyword>
<keyword evidence="1" id="KW-0677">Repeat</keyword>
<dbReference type="EMBL" id="CMVM020000069">
    <property type="status" value="NOT_ANNOTATED_CDS"/>
    <property type="molecule type" value="Genomic_DNA"/>
</dbReference>
<evidence type="ECO:0008006" key="6">
    <source>
        <dbReference type="Google" id="ProtNLM"/>
    </source>
</evidence>
<feature type="transmembrane region" description="Helical" evidence="3">
    <location>
        <begin position="6"/>
        <end position="29"/>
    </location>
</feature>
<reference evidence="5" key="1">
    <citation type="submission" date="2013-10" db="EMBL/GenBank/DDBJ databases">
        <title>Genome sequencing of Onchocerca volvulus.</title>
        <authorList>
            <person name="Cotton J."/>
            <person name="Tsai J."/>
            <person name="Stanley E."/>
            <person name="Tracey A."/>
            <person name="Holroyd N."/>
            <person name="Lustigman S."/>
            <person name="Berriman M."/>
        </authorList>
    </citation>
    <scope>NUCLEOTIDE SEQUENCE</scope>
</reference>
<evidence type="ECO:0000256" key="1">
    <source>
        <dbReference type="ARBA" id="ARBA00022737"/>
    </source>
</evidence>
<feature type="region of interest" description="Disordered" evidence="2">
    <location>
        <begin position="66"/>
        <end position="105"/>
    </location>
</feature>
<reference evidence="4" key="2">
    <citation type="submission" date="2022-06" db="UniProtKB">
        <authorList>
            <consortium name="EnsemblMetazoa"/>
        </authorList>
    </citation>
    <scope>IDENTIFICATION</scope>
</reference>
<name>A0A8R1TPZ3_ONCVO</name>
<sequence>MFYGAIAGITFLISALTILAQLIFLPIFFKHAGIIRHDVEERMKLFKLLADTGDVHLTEKRQKLLRRKKSANICPPPEFGPPGPPGDPGEDGEQGDNGPIGLPGKSAFELLNEIQQQCIICPQGERGPPGAPGNQGIQGPKGDRGIPGIPGSDGQDGEIGLEGPEGYNGTSGIRGPKGPDGKPATGGIGEPGPKGLPGSIGRTGPQGPRGKRNYVYGPPGPDGKKGVKGMDGLPGNFGPRGNRGPVGEPGANAIFCPCPLEMKLLDGKNAKKPQQLTKMKRKKEKNIKLHESSTYTSVITDDVSNEISNVKSKQPFILSPKIQLDNMPQQLPAMSSQSTIIEYDEAMNDEENDNKDSLNEKIKTSISINDENDNYDDNNDKPSLQIANNGQLASKILPITNNQENKDIKHIEFSANTEQQQISGINKNDFHQSYQLSDIANYLAHNVRITVGDIEDNANKQIPDKIHDQELLKVTTTTTSESLITGYPDETTGSTRLRFIYVTKRPRQD</sequence>
<protein>
    <recommendedName>
        <fullName evidence="6">Nematode cuticle collagen N-terminal domain-containing protein</fullName>
    </recommendedName>
</protein>
<keyword evidence="3" id="KW-0812">Transmembrane</keyword>
<dbReference type="PANTHER" id="PTHR24637">
    <property type="entry name" value="COLLAGEN"/>
    <property type="match status" value="1"/>
</dbReference>
<evidence type="ECO:0000313" key="4">
    <source>
        <dbReference type="EnsemblMetazoa" id="OVOC2068.1"/>
    </source>
</evidence>
<dbReference type="Proteomes" id="UP000024404">
    <property type="component" value="Unassembled WGS sequence"/>
</dbReference>
<evidence type="ECO:0000256" key="2">
    <source>
        <dbReference type="SAM" id="MobiDB-lite"/>
    </source>
</evidence>
<feature type="compositionally biased region" description="Pro residues" evidence="2">
    <location>
        <begin position="74"/>
        <end position="87"/>
    </location>
</feature>
<feature type="compositionally biased region" description="Low complexity" evidence="2">
    <location>
        <begin position="230"/>
        <end position="245"/>
    </location>
</feature>
<proteinExistence type="predicted"/>
<accession>A0A8R1TPZ3</accession>
<evidence type="ECO:0000313" key="5">
    <source>
        <dbReference type="Proteomes" id="UP000024404"/>
    </source>
</evidence>
<organism evidence="4 5">
    <name type="scientific">Onchocerca volvulus</name>
    <dbReference type="NCBI Taxonomy" id="6282"/>
    <lineage>
        <taxon>Eukaryota</taxon>
        <taxon>Metazoa</taxon>
        <taxon>Ecdysozoa</taxon>
        <taxon>Nematoda</taxon>
        <taxon>Chromadorea</taxon>
        <taxon>Rhabditida</taxon>
        <taxon>Spirurina</taxon>
        <taxon>Spiruromorpha</taxon>
        <taxon>Filarioidea</taxon>
        <taxon>Onchocercidae</taxon>
        <taxon>Onchocerca</taxon>
    </lineage>
</organism>
<dbReference type="AlphaFoldDB" id="A0A8R1TPZ3"/>
<dbReference type="OMA" id="VENDHNG"/>
<dbReference type="EnsemblMetazoa" id="OVOC2068.1">
    <property type="protein sequence ID" value="OVOC2068.1"/>
    <property type="gene ID" value="WBGene00238877"/>
</dbReference>
<keyword evidence="3" id="KW-1133">Transmembrane helix</keyword>